<evidence type="ECO:0000256" key="1">
    <source>
        <dbReference type="ARBA" id="ARBA00022741"/>
    </source>
</evidence>
<protein>
    <submittedName>
        <fullName evidence="3">Uncharacterized protein</fullName>
    </submittedName>
</protein>
<evidence type="ECO:0000313" key="4">
    <source>
        <dbReference type="Proteomes" id="UP000233040"/>
    </source>
</evidence>
<reference evidence="3" key="1">
    <citation type="submission" date="2025-08" db="UniProtKB">
        <authorList>
            <consortium name="Ensembl"/>
        </authorList>
    </citation>
    <scope>IDENTIFICATION</scope>
</reference>
<accession>A0A2K5R320</accession>
<evidence type="ECO:0000313" key="3">
    <source>
        <dbReference type="Ensembl" id="ENSCCAP00000022500.1"/>
    </source>
</evidence>
<reference evidence="3" key="2">
    <citation type="submission" date="2025-09" db="UniProtKB">
        <authorList>
            <consortium name="Ensembl"/>
        </authorList>
    </citation>
    <scope>IDENTIFICATION</scope>
</reference>
<dbReference type="GO" id="GO:0005525">
    <property type="term" value="F:GTP binding"/>
    <property type="evidence" value="ECO:0007669"/>
    <property type="project" value="UniProtKB-KW"/>
</dbReference>
<organism evidence="3 4">
    <name type="scientific">Cebus imitator</name>
    <name type="common">Panamanian white-faced capuchin</name>
    <name type="synonym">Cebus capucinus imitator</name>
    <dbReference type="NCBI Taxonomy" id="2715852"/>
    <lineage>
        <taxon>Eukaryota</taxon>
        <taxon>Metazoa</taxon>
        <taxon>Chordata</taxon>
        <taxon>Craniata</taxon>
        <taxon>Vertebrata</taxon>
        <taxon>Euteleostomi</taxon>
        <taxon>Mammalia</taxon>
        <taxon>Eutheria</taxon>
        <taxon>Euarchontoglires</taxon>
        <taxon>Primates</taxon>
        <taxon>Haplorrhini</taxon>
        <taxon>Platyrrhini</taxon>
        <taxon>Cebidae</taxon>
        <taxon>Cebinae</taxon>
        <taxon>Cebus</taxon>
    </lineage>
</organism>
<dbReference type="STRING" id="9516.ENSCCAP00000022500"/>
<dbReference type="InterPro" id="IPR027417">
    <property type="entry name" value="P-loop_NTPase"/>
</dbReference>
<proteinExistence type="predicted"/>
<dbReference type="Gene3D" id="3.40.50.300">
    <property type="entry name" value="P-loop containing nucleotide triphosphate hydrolases"/>
    <property type="match status" value="1"/>
</dbReference>
<keyword evidence="1" id="KW-0547">Nucleotide-binding</keyword>
<name>A0A2K5R320_CEBIM</name>
<dbReference type="GO" id="GO:0003924">
    <property type="term" value="F:GTPase activity"/>
    <property type="evidence" value="ECO:0007669"/>
    <property type="project" value="InterPro"/>
</dbReference>
<keyword evidence="2" id="KW-0342">GTP-binding</keyword>
<dbReference type="SUPFAM" id="SSF52540">
    <property type="entry name" value="P-loop containing nucleoside triphosphate hydrolases"/>
    <property type="match status" value="1"/>
</dbReference>
<dbReference type="Ensembl" id="ENSCCAT00000039998.1">
    <property type="protein sequence ID" value="ENSCCAP00000022500.1"/>
    <property type="gene ID" value="ENSCCAG00000029053.1"/>
</dbReference>
<dbReference type="Proteomes" id="UP000233040">
    <property type="component" value="Unassembled WGS sequence"/>
</dbReference>
<dbReference type="Pfam" id="PF00025">
    <property type="entry name" value="Arf"/>
    <property type="match status" value="1"/>
</dbReference>
<keyword evidence="4" id="KW-1185">Reference proteome</keyword>
<evidence type="ECO:0000256" key="2">
    <source>
        <dbReference type="ARBA" id="ARBA00023134"/>
    </source>
</evidence>
<sequence>FHMETVEYKNISFTVWDVGSHCKFRPLWWHCFQDTKGSCSVAQAGMCDLGSLQPPPPKLRSVSHENTSLHTKLLNTRPLTVSRKPFFRGKV</sequence>
<dbReference type="AlphaFoldDB" id="A0A2K5R320"/>
<dbReference type="InterPro" id="IPR006689">
    <property type="entry name" value="Small_GTPase_ARF/SAR"/>
</dbReference>